<comment type="caution">
    <text evidence="13">The sequence shown here is derived from an EMBL/GenBank/DDBJ whole genome shotgun (WGS) entry which is preliminary data.</text>
</comment>
<dbReference type="FunFam" id="3.80.10.10:FF:000213">
    <property type="entry name" value="Tyrosine-sulfated glycopeptide receptor 1"/>
    <property type="match status" value="1"/>
</dbReference>
<evidence type="ECO:0000256" key="1">
    <source>
        <dbReference type="ARBA" id="ARBA00004251"/>
    </source>
</evidence>
<sequence>MPVIFLVKPSGLASFGTLSLGPFWKAESFHRTEYLNLSNANFHGTIPSNLGNLSHLKSLDLSGNRNSLRAENLNWVYGLSFLKVLDLSGVDLSNAEDWLESINMLSSLVELRLFYCMLHKLPQYVYHVNFTSLKILDLSDNNFNSKIPDWLFKIGHSVVYLNLSRCQLQGRIPDAFGNMTSLTYLDLSENRLIGPIPLTLGLFQKESQLNKPSPLRVLYLFNNKLNGSLEQSLAQLCQLVALNVAGNNLEGNITEAHLKIFSRLRVLDLSANQLGLNVSSSWNPPFQLETIGLGSCLLGPKFPQWLRSQNNYSYISISNAGIADVVPDWFWNLSSRIKYMDLSLNELRGYVPDFSSQLQLSLLDLGDNYFCSPLPRFSVSLRTLVLATNSFFGPISHLCETLSVNNSMRYFDLSSNKLSGEIPDCWKYGQSLVVLNLANNHLSGQILNSIGHLINLIALRLQMNSLSGEVTLSLKNCAALRVLNLANNMFLGNALAWIGDNLRNLLFLQLRSNKLSGPIPSQMCQLNYLRILDLASNNLSGIIPRCVFFGMRYIEFKDTLSLIYYPDIIYNKGVTVRSKFRGMEFSIKALDLSLNNLSGEIPMEVMSLVGLFSLNLSSNHLVGPIPPNISEMSILESLDLSRNHLSRSMPPSMKNMIWLAFLNVSHNNLSGKIPLGNQFDTFQDSSYMENPQLCGVPLSKICSSDELIEDPHCSNENGDGENQGIQKEGHDGFKIPSFYLSMGLGFIAGFWGLWGL</sequence>
<evidence type="ECO:0000256" key="9">
    <source>
        <dbReference type="ARBA" id="ARBA00023136"/>
    </source>
</evidence>
<dbReference type="InterPro" id="IPR003591">
    <property type="entry name" value="Leu-rich_rpt_typical-subtyp"/>
</dbReference>
<comment type="subcellular location">
    <subcellularLocation>
        <location evidence="1">Cell membrane</location>
        <topology evidence="1">Single-pass type I membrane protein</topology>
    </subcellularLocation>
</comment>
<dbReference type="Pfam" id="PF13855">
    <property type="entry name" value="LRR_8"/>
    <property type="match status" value="1"/>
</dbReference>
<accession>A0AAW0M1A7</accession>
<evidence type="ECO:0000256" key="4">
    <source>
        <dbReference type="ARBA" id="ARBA00022614"/>
    </source>
</evidence>
<comment type="similarity">
    <text evidence="2">Belongs to the RLP family.</text>
</comment>
<dbReference type="PANTHER" id="PTHR48063:SF103">
    <property type="entry name" value="LEUCINE-RICH RECEPTOR-LIKE KINASE FAMILY PROTEIN"/>
    <property type="match status" value="1"/>
</dbReference>
<dbReference type="Gene3D" id="3.80.10.10">
    <property type="entry name" value="Ribonuclease Inhibitor"/>
    <property type="match status" value="3"/>
</dbReference>
<dbReference type="InterPro" id="IPR001611">
    <property type="entry name" value="Leu-rich_rpt"/>
</dbReference>
<name>A0AAW0M1A7_QUESU</name>
<protein>
    <submittedName>
        <fullName evidence="13">Receptor-like protein eix1</fullName>
    </submittedName>
</protein>
<keyword evidence="8 12" id="KW-1133">Transmembrane helix</keyword>
<evidence type="ECO:0000256" key="6">
    <source>
        <dbReference type="ARBA" id="ARBA00022729"/>
    </source>
</evidence>
<dbReference type="AlphaFoldDB" id="A0AAW0M1A7"/>
<evidence type="ECO:0000256" key="2">
    <source>
        <dbReference type="ARBA" id="ARBA00009592"/>
    </source>
</evidence>
<organism evidence="13">
    <name type="scientific">Quercus suber</name>
    <name type="common">Cork oak</name>
    <dbReference type="NCBI Taxonomy" id="58331"/>
    <lineage>
        <taxon>Eukaryota</taxon>
        <taxon>Viridiplantae</taxon>
        <taxon>Streptophyta</taxon>
        <taxon>Embryophyta</taxon>
        <taxon>Tracheophyta</taxon>
        <taxon>Spermatophyta</taxon>
        <taxon>Magnoliopsida</taxon>
        <taxon>eudicotyledons</taxon>
        <taxon>Gunneridae</taxon>
        <taxon>Pentapetalae</taxon>
        <taxon>rosids</taxon>
        <taxon>fabids</taxon>
        <taxon>Fagales</taxon>
        <taxon>Fagaceae</taxon>
        <taxon>Quercus</taxon>
    </lineage>
</organism>
<dbReference type="EMBL" id="PKMF04000035">
    <property type="protein sequence ID" value="KAK7856587.1"/>
    <property type="molecule type" value="Genomic_DNA"/>
</dbReference>
<evidence type="ECO:0000256" key="12">
    <source>
        <dbReference type="SAM" id="Phobius"/>
    </source>
</evidence>
<reference evidence="13" key="3">
    <citation type="submission" date="2023-07" db="EMBL/GenBank/DDBJ databases">
        <title>An improved reference 1 genome and first organelle genomes of Quercus suber.</title>
        <authorList>
            <consortium name="Genosuber Consortium"/>
            <person name="Usie A."/>
            <person name="Serra O."/>
            <person name="Barros P."/>
        </authorList>
    </citation>
    <scope>NUCLEOTIDE SEQUENCE</scope>
    <source>
        <strain evidence="13">HL8</strain>
        <tissue evidence="13">Leaves</tissue>
    </source>
</reference>
<dbReference type="SUPFAM" id="SSF52047">
    <property type="entry name" value="RNI-like"/>
    <property type="match status" value="1"/>
</dbReference>
<evidence type="ECO:0000256" key="7">
    <source>
        <dbReference type="ARBA" id="ARBA00022737"/>
    </source>
</evidence>
<evidence type="ECO:0000256" key="11">
    <source>
        <dbReference type="ARBA" id="ARBA00023180"/>
    </source>
</evidence>
<dbReference type="InterPro" id="IPR046956">
    <property type="entry name" value="RLP23-like"/>
</dbReference>
<dbReference type="FunFam" id="3.80.10.10:FF:000649">
    <property type="entry name" value="Leucine Rich Repeat family protein"/>
    <property type="match status" value="1"/>
</dbReference>
<dbReference type="SUPFAM" id="SSF52058">
    <property type="entry name" value="L domain-like"/>
    <property type="match status" value="1"/>
</dbReference>
<evidence type="ECO:0000256" key="8">
    <source>
        <dbReference type="ARBA" id="ARBA00022989"/>
    </source>
</evidence>
<feature type="transmembrane region" description="Helical" evidence="12">
    <location>
        <begin position="737"/>
        <end position="754"/>
    </location>
</feature>
<keyword evidence="11" id="KW-0325">Glycoprotein</keyword>
<evidence type="ECO:0000256" key="3">
    <source>
        <dbReference type="ARBA" id="ARBA00022475"/>
    </source>
</evidence>
<dbReference type="PANTHER" id="PTHR48063">
    <property type="entry name" value="LRR RECEPTOR-LIKE KINASE"/>
    <property type="match status" value="1"/>
</dbReference>
<keyword evidence="7" id="KW-0677">Repeat</keyword>
<gene>
    <name evidence="13" type="primary">EIX1_8</name>
    <name evidence="13" type="ORF">CFP56_022571</name>
</gene>
<dbReference type="FunFam" id="3.80.10.10:FF:001347">
    <property type="entry name" value="LRR receptor-like serine/threonine-protein kinase GSO2"/>
    <property type="match status" value="1"/>
</dbReference>
<keyword evidence="4" id="KW-0433">Leucine-rich repeat</keyword>
<evidence type="ECO:0000256" key="10">
    <source>
        <dbReference type="ARBA" id="ARBA00023170"/>
    </source>
</evidence>
<reference evidence="13" key="1">
    <citation type="submission" date="2017-12" db="EMBL/GenBank/DDBJ databases">
        <authorList>
            <person name="Barbosa P."/>
            <person name="Usie A."/>
            <person name="Ramos A.M."/>
        </authorList>
    </citation>
    <scope>NUCLEOTIDE SEQUENCE</scope>
    <source>
        <strain evidence="13">HL8</strain>
        <tissue evidence="13">Leaves</tissue>
    </source>
</reference>
<dbReference type="SMART" id="SM00369">
    <property type="entry name" value="LRR_TYP"/>
    <property type="match status" value="5"/>
</dbReference>
<evidence type="ECO:0000313" key="13">
    <source>
        <dbReference type="EMBL" id="KAK7856587.1"/>
    </source>
</evidence>
<keyword evidence="9 12" id="KW-0472">Membrane</keyword>
<reference evidence="13" key="2">
    <citation type="journal article" date="2018" name="Sci. Data">
        <title>The draft genome sequence of cork oak.</title>
        <authorList>
            <person name="Ramos A.M."/>
            <person name="Usie A."/>
            <person name="Barbosa P."/>
            <person name="Barros P.M."/>
            <person name="Capote T."/>
            <person name="Chaves I."/>
            <person name="Simoes F."/>
            <person name="Abreu I."/>
            <person name="Carrasquinho I."/>
            <person name="Faro C."/>
            <person name="Guimaraes J.B."/>
            <person name="Mendonca D."/>
            <person name="Nobrega F."/>
            <person name="Rodrigues L."/>
            <person name="Saibo N.J.M."/>
            <person name="Varela M.C."/>
            <person name="Egas C."/>
            <person name="Matos J."/>
            <person name="Miguel C.M."/>
            <person name="Oliveira M.M."/>
            <person name="Ricardo C.P."/>
            <person name="Goncalves S."/>
        </authorList>
    </citation>
    <scope>NUCLEOTIDE SEQUENCE [LARGE SCALE GENOMIC DNA]</scope>
    <source>
        <strain evidence="13">HL8</strain>
    </source>
</reference>
<keyword evidence="6" id="KW-0732">Signal</keyword>
<keyword evidence="3" id="KW-1003">Cell membrane</keyword>
<keyword evidence="10 13" id="KW-0675">Receptor</keyword>
<evidence type="ECO:0000256" key="5">
    <source>
        <dbReference type="ARBA" id="ARBA00022692"/>
    </source>
</evidence>
<dbReference type="GO" id="GO:0005886">
    <property type="term" value="C:plasma membrane"/>
    <property type="evidence" value="ECO:0007669"/>
    <property type="project" value="UniProtKB-SubCell"/>
</dbReference>
<keyword evidence="5 12" id="KW-0812">Transmembrane</keyword>
<dbReference type="Pfam" id="PF00560">
    <property type="entry name" value="LRR_1"/>
    <property type="match status" value="6"/>
</dbReference>
<proteinExistence type="inferred from homology"/>
<dbReference type="InterPro" id="IPR032675">
    <property type="entry name" value="LRR_dom_sf"/>
</dbReference>